<evidence type="ECO:0000256" key="3">
    <source>
        <dbReference type="ARBA" id="ARBA00022692"/>
    </source>
</evidence>
<name>A0A7L8ACC2_9FLAO</name>
<dbReference type="EMBL" id="CP061813">
    <property type="protein sequence ID" value="QOD59678.1"/>
    <property type="molecule type" value="Genomic_DNA"/>
</dbReference>
<dbReference type="KEGG" id="phal:H9I45_09945"/>
<feature type="transmembrane region" description="Helical" evidence="6">
    <location>
        <begin position="98"/>
        <end position="117"/>
    </location>
</feature>
<evidence type="ECO:0000313" key="8">
    <source>
        <dbReference type="Proteomes" id="UP000516764"/>
    </source>
</evidence>
<dbReference type="GO" id="GO:0005886">
    <property type="term" value="C:plasma membrane"/>
    <property type="evidence" value="ECO:0007669"/>
    <property type="project" value="UniProtKB-SubCell"/>
</dbReference>
<feature type="transmembrane region" description="Helical" evidence="6">
    <location>
        <begin position="273"/>
        <end position="297"/>
    </location>
</feature>
<feature type="transmembrane region" description="Helical" evidence="6">
    <location>
        <begin position="462"/>
        <end position="483"/>
    </location>
</feature>
<feature type="transmembrane region" description="Helical" evidence="6">
    <location>
        <begin position="21"/>
        <end position="43"/>
    </location>
</feature>
<dbReference type="Pfam" id="PF01943">
    <property type="entry name" value="Polysacc_synt"/>
    <property type="match status" value="1"/>
</dbReference>
<protein>
    <submittedName>
        <fullName evidence="7">Oligosaccharide flippase family protein</fullName>
    </submittedName>
</protein>
<reference evidence="7 8" key="1">
    <citation type="journal article" date="2016" name="Int. J. Syst. Evol. Microbiol.">
        <title>Polaribacter haliotis sp. nov., isolated from the gut of abalone Haliotis discus hannai.</title>
        <authorList>
            <person name="Kim Y.O."/>
            <person name="Park I.S."/>
            <person name="Park S."/>
            <person name="Nam B.H."/>
            <person name="Park J.M."/>
            <person name="Kim D.G."/>
            <person name="Yoon J.H."/>
        </authorList>
    </citation>
    <scope>NUCLEOTIDE SEQUENCE [LARGE SCALE GENOMIC DNA]</scope>
    <source>
        <strain evidence="7 8">KCTC 52418</strain>
    </source>
</reference>
<keyword evidence="4 6" id="KW-1133">Transmembrane helix</keyword>
<evidence type="ECO:0000313" key="7">
    <source>
        <dbReference type="EMBL" id="QOD59678.1"/>
    </source>
</evidence>
<sequence>MIKKKLNNLLKSDLQAKIAKGVFWSFLGTFISRGFTFIAYILIANSIDIKAYGEIGILKSIIITFSLFSLASFGITATRYISIYKETDLSKVKRILSLTYYLTIGISLLMLLGIIFFSKSFSTELLGSENFKTETIIISFAIFFSALNGFQNGALGGFEKFKNISTVNIASGILAIPLLFVLTKFYGVVGFCIGISIQYFFLFLYSSFFLNKAMKENKISFITKNIFDEIKIIKKFSIPSFLGGFIISPTILICNTILVKSKGGFVSMGIYEAAFNFSIVAMTFNSMIGQVLYPYAVKMFDKKNQKFDFLNLNMPWIIGIFLGLFLIYLPDVFSLIFDEQYHNESMYRTVSCIAVFIIFISHRQGISRNLAAINKMWYGLLDNLIWAFLAVGFTFLLVDKGASGRAFAFVLAYLINSIIVLPLYINKKVFHKDFILSKESVGLWLLICVSFCTVLVDLNILIRLLLLISSLFLLVLISYKWYLRFLKTK</sequence>
<dbReference type="AlphaFoldDB" id="A0A7L8ACC2"/>
<gene>
    <name evidence="7" type="ORF">H9I45_09945</name>
</gene>
<evidence type="ECO:0000256" key="2">
    <source>
        <dbReference type="ARBA" id="ARBA00022475"/>
    </source>
</evidence>
<keyword evidence="3 6" id="KW-0812">Transmembrane</keyword>
<keyword evidence="5 6" id="KW-0472">Membrane</keyword>
<dbReference type="PANTHER" id="PTHR30250">
    <property type="entry name" value="PST FAMILY PREDICTED COLANIC ACID TRANSPORTER"/>
    <property type="match status" value="1"/>
</dbReference>
<keyword evidence="2" id="KW-1003">Cell membrane</keyword>
<proteinExistence type="predicted"/>
<feature type="transmembrane region" description="Helical" evidence="6">
    <location>
        <begin position="55"/>
        <end position="77"/>
    </location>
</feature>
<evidence type="ECO:0000256" key="5">
    <source>
        <dbReference type="ARBA" id="ARBA00023136"/>
    </source>
</evidence>
<organism evidence="7 8">
    <name type="scientific">Polaribacter haliotis</name>
    <dbReference type="NCBI Taxonomy" id="1888915"/>
    <lineage>
        <taxon>Bacteria</taxon>
        <taxon>Pseudomonadati</taxon>
        <taxon>Bacteroidota</taxon>
        <taxon>Flavobacteriia</taxon>
        <taxon>Flavobacteriales</taxon>
        <taxon>Flavobacteriaceae</taxon>
    </lineage>
</organism>
<evidence type="ECO:0000256" key="6">
    <source>
        <dbReference type="SAM" id="Phobius"/>
    </source>
</evidence>
<feature type="transmembrane region" description="Helical" evidence="6">
    <location>
        <begin position="436"/>
        <end position="456"/>
    </location>
</feature>
<feature type="transmembrane region" description="Helical" evidence="6">
    <location>
        <begin position="241"/>
        <end position="261"/>
    </location>
</feature>
<evidence type="ECO:0000256" key="1">
    <source>
        <dbReference type="ARBA" id="ARBA00004651"/>
    </source>
</evidence>
<evidence type="ECO:0000256" key="4">
    <source>
        <dbReference type="ARBA" id="ARBA00022989"/>
    </source>
</evidence>
<accession>A0A7L8ACC2</accession>
<feature type="transmembrane region" description="Helical" evidence="6">
    <location>
        <begin position="137"/>
        <end position="158"/>
    </location>
</feature>
<dbReference type="Proteomes" id="UP000516764">
    <property type="component" value="Chromosome"/>
</dbReference>
<comment type="subcellular location">
    <subcellularLocation>
        <location evidence="1">Cell membrane</location>
        <topology evidence="1">Multi-pass membrane protein</topology>
    </subcellularLocation>
</comment>
<keyword evidence="8" id="KW-1185">Reference proteome</keyword>
<dbReference type="RefSeq" id="WP_176397504.1">
    <property type="nucleotide sequence ID" value="NZ_CP061813.1"/>
</dbReference>
<feature type="transmembrane region" description="Helical" evidence="6">
    <location>
        <begin position="188"/>
        <end position="210"/>
    </location>
</feature>
<feature type="transmembrane region" description="Helical" evidence="6">
    <location>
        <begin position="309"/>
        <end position="329"/>
    </location>
</feature>
<feature type="transmembrane region" description="Helical" evidence="6">
    <location>
        <begin position="377"/>
        <end position="398"/>
    </location>
</feature>
<feature type="transmembrane region" description="Helical" evidence="6">
    <location>
        <begin position="345"/>
        <end position="365"/>
    </location>
</feature>
<dbReference type="PANTHER" id="PTHR30250:SF11">
    <property type="entry name" value="O-ANTIGEN TRANSPORTER-RELATED"/>
    <property type="match status" value="1"/>
</dbReference>
<feature type="transmembrane region" description="Helical" evidence="6">
    <location>
        <begin position="165"/>
        <end position="182"/>
    </location>
</feature>
<feature type="transmembrane region" description="Helical" evidence="6">
    <location>
        <begin position="404"/>
        <end position="424"/>
    </location>
</feature>
<dbReference type="InterPro" id="IPR050833">
    <property type="entry name" value="Poly_Biosynth_Transport"/>
</dbReference>
<dbReference type="InterPro" id="IPR002797">
    <property type="entry name" value="Polysacc_synth"/>
</dbReference>